<dbReference type="Gene3D" id="3.40.1230.10">
    <property type="entry name" value="MTH938-like"/>
    <property type="match status" value="1"/>
</dbReference>
<gene>
    <name evidence="2" type="ORF">I7I52_01015</name>
</gene>
<evidence type="ECO:0000256" key="1">
    <source>
        <dbReference type="SAM" id="MobiDB-lite"/>
    </source>
</evidence>
<feature type="region of interest" description="Disordered" evidence="1">
    <location>
        <begin position="73"/>
        <end position="124"/>
    </location>
</feature>
<proteinExistence type="predicted"/>
<dbReference type="Pfam" id="PF04430">
    <property type="entry name" value="DUF498"/>
    <property type="match status" value="1"/>
</dbReference>
<name>A0A8H7Z8Q5_AJECA</name>
<dbReference type="SUPFAM" id="SSF64076">
    <property type="entry name" value="MTH938-like"/>
    <property type="match status" value="1"/>
</dbReference>
<dbReference type="OrthoDB" id="20681at2759"/>
<dbReference type="AlphaFoldDB" id="A0A8H7Z8Q5"/>
<dbReference type="EMBL" id="JAEVHI010000001">
    <property type="protein sequence ID" value="KAG5303119.1"/>
    <property type="molecule type" value="Genomic_DNA"/>
</dbReference>
<accession>A0A8H7Z8Q5</accession>
<evidence type="ECO:0000313" key="3">
    <source>
        <dbReference type="Proteomes" id="UP000670092"/>
    </source>
</evidence>
<dbReference type="VEuPathDB" id="FungiDB:I7I52_01015"/>
<evidence type="ECO:0000313" key="2">
    <source>
        <dbReference type="EMBL" id="KAG5303119.1"/>
    </source>
</evidence>
<dbReference type="PANTHER" id="PTHR21192">
    <property type="entry name" value="NUCLEAR PROTEIN E3-3"/>
    <property type="match status" value="1"/>
</dbReference>
<dbReference type="GO" id="GO:0005743">
    <property type="term" value="C:mitochondrial inner membrane"/>
    <property type="evidence" value="ECO:0007669"/>
    <property type="project" value="TreeGrafter"/>
</dbReference>
<dbReference type="Proteomes" id="UP000670092">
    <property type="component" value="Unassembled WGS sequence"/>
</dbReference>
<comment type="caution">
    <text evidence="2">The sequence shown here is derived from an EMBL/GenBank/DDBJ whole genome shotgun (WGS) entry which is preliminary data.</text>
</comment>
<feature type="compositionally biased region" description="Polar residues" evidence="1">
    <location>
        <begin position="82"/>
        <end position="91"/>
    </location>
</feature>
<dbReference type="FunFam" id="3.40.1230.10:FF:000005">
    <property type="entry name" value="NADH dehydrogenase [ubiquinone]alpha subcomplex assembly factor"/>
    <property type="match status" value="1"/>
</dbReference>
<dbReference type="GO" id="GO:0032981">
    <property type="term" value="P:mitochondrial respiratory chain complex I assembly"/>
    <property type="evidence" value="ECO:0007669"/>
    <property type="project" value="TreeGrafter"/>
</dbReference>
<dbReference type="InterPro" id="IPR007523">
    <property type="entry name" value="NDUFAF3/AAMDC"/>
</dbReference>
<protein>
    <submittedName>
        <fullName evidence="2">DUF498 domain-containing protein</fullName>
    </submittedName>
</protein>
<sequence>MRAQVPAARLLWPLRSPTASTHIRLPTAIPTSPAIYRHPLRCQTLLPLAQYAITLNIPNQRYRDSLHNFTTTATQASSNSQPHGTPSQPQIVRNNSSHSVNSRRRQTRDTDATDEAAGADGDEASESALSALNVLADVAAPSTAIDSCFPDGFQLGNGMRITDGDGCLLVDGEVFRWRPWEAGKNDGDSGGGRKDGMRAMINEKGQWEVSEEVWGVLRLVWPKPDLLILGLGASVYPISPETRRQINLLGIRIEVQDTRNAAAQFNLLATERGVQEVAAALIPLGWKAR</sequence>
<organism evidence="2 3">
    <name type="scientific">Ajellomyces capsulatus</name>
    <name type="common">Darling's disease fungus</name>
    <name type="synonym">Histoplasma capsulatum</name>
    <dbReference type="NCBI Taxonomy" id="5037"/>
    <lineage>
        <taxon>Eukaryota</taxon>
        <taxon>Fungi</taxon>
        <taxon>Dikarya</taxon>
        <taxon>Ascomycota</taxon>
        <taxon>Pezizomycotina</taxon>
        <taxon>Eurotiomycetes</taxon>
        <taxon>Eurotiomycetidae</taxon>
        <taxon>Onygenales</taxon>
        <taxon>Ajellomycetaceae</taxon>
        <taxon>Histoplasma</taxon>
    </lineage>
</organism>
<reference evidence="2 3" key="1">
    <citation type="submission" date="2021-01" db="EMBL/GenBank/DDBJ databases">
        <title>Chromosome-level genome assembly of a human fungal pathogen reveals clustering of transcriptionally co-regulated genes.</title>
        <authorList>
            <person name="Voorhies M."/>
            <person name="Cohen S."/>
            <person name="Shea T.P."/>
            <person name="Petrus S."/>
            <person name="Munoz J.F."/>
            <person name="Poplawski S."/>
            <person name="Goldman W.E."/>
            <person name="Michael T."/>
            <person name="Cuomo C.A."/>
            <person name="Sil A."/>
            <person name="Beyhan S."/>
        </authorList>
    </citation>
    <scope>NUCLEOTIDE SEQUENCE [LARGE SCALE GENOMIC DNA]</scope>
    <source>
        <strain evidence="2 3">G184AR</strain>
    </source>
</reference>
<dbReference type="InterPro" id="IPR036748">
    <property type="entry name" value="MTH938-like_sf"/>
</dbReference>
<dbReference type="PANTHER" id="PTHR21192:SF2">
    <property type="entry name" value="NADH DEHYDROGENASE [UBIQUINONE] 1 ALPHA SUBCOMPLEX ASSEMBLY FACTOR 3"/>
    <property type="match status" value="1"/>
</dbReference>